<dbReference type="SMART" id="SM00906">
    <property type="entry name" value="Fungal_trans"/>
    <property type="match status" value="1"/>
</dbReference>
<dbReference type="OrthoDB" id="2269373at2759"/>
<dbReference type="EMBL" id="JAAMPI010002704">
    <property type="protein sequence ID" value="KAF4609826.1"/>
    <property type="molecule type" value="Genomic_DNA"/>
</dbReference>
<dbReference type="GO" id="GO:0003677">
    <property type="term" value="F:DNA binding"/>
    <property type="evidence" value="ECO:0007669"/>
    <property type="project" value="InterPro"/>
</dbReference>
<evidence type="ECO:0000259" key="4">
    <source>
        <dbReference type="SMART" id="SM00906"/>
    </source>
</evidence>
<dbReference type="Pfam" id="PF04082">
    <property type="entry name" value="Fungal_trans"/>
    <property type="match status" value="1"/>
</dbReference>
<evidence type="ECO:0000313" key="5">
    <source>
        <dbReference type="EMBL" id="KAF4609826.1"/>
    </source>
</evidence>
<protein>
    <recommendedName>
        <fullName evidence="4">Xylanolytic transcriptional activator regulatory domain-containing protein</fullName>
    </recommendedName>
</protein>
<dbReference type="InterPro" id="IPR050613">
    <property type="entry name" value="Sec_Metabolite_Reg"/>
</dbReference>
<feature type="domain" description="Xylanolytic transcriptional activator regulatory" evidence="4">
    <location>
        <begin position="293"/>
        <end position="368"/>
    </location>
</feature>
<dbReference type="PANTHER" id="PTHR31001:SF45">
    <property type="entry name" value="ZN(II)2CYS6 TRANSCRIPTION FACTOR (EUROFUNG)"/>
    <property type="match status" value="1"/>
</dbReference>
<dbReference type="GO" id="GO:0005634">
    <property type="term" value="C:nucleus"/>
    <property type="evidence" value="ECO:0007669"/>
    <property type="project" value="UniProtKB-SubCell"/>
</dbReference>
<accession>A0A8H4QFN6</accession>
<evidence type="ECO:0000313" key="6">
    <source>
        <dbReference type="Proteomes" id="UP000566819"/>
    </source>
</evidence>
<evidence type="ECO:0000256" key="2">
    <source>
        <dbReference type="ARBA" id="ARBA00023242"/>
    </source>
</evidence>
<comment type="caution">
    <text evidence="5">The sequence shown here is derived from an EMBL/GenBank/DDBJ whole genome shotgun (WGS) entry which is preliminary data.</text>
</comment>
<proteinExistence type="predicted"/>
<sequence>MSRVQCVPATLTPRVRRRRRFPERELLECLRKYEDLLRQNNIKFEPLHKDLVVEKESPKAQVANESDDEHSKPEGPDWSPPSTTVGSERVYEAKYALSKKASEDETNSPRSLLHALTSAHGNPESDSDSSEDHGIRDMLSKKGWEHLFGDNDHLLFGSPNTKVDLSTLHPEPAHIFRLWQIYLENVNPLLKITHTSSLQGRIIDAASNVKNINPTLEALMFSIYCMALLSLAVGDDCQAIFGSSKKDLLTRFRFGCQQALLNCGFLRSSDRDCLTALYLYLVSVEPNIAPRSMSSMLGIAIRIAQRMRIHSESALAKCTVLEAELRRRLWWSLVLFDARISDMSDHKCTTLNPTWDCRIPLNVNDSDLRPEMKEPPAAQERSTDALFVVVRSELGEFIRHATFHLDFTSPALKPIINNVQHDIIPEATKLDTLQKMIEDKYLNSCDPENPVHFLTIWFTRLFLAKCRLLELHSRCCNSSLPWTEAQRDATISYSLNMLESDTKIVTSPLIKGLIWMPNLYFPFIAYIQILQDLRRRPTNKQAKQTWEVMSVNYEAHINILHQDERCRDDSPIIQAFIRIVLLAWEAREAAFKHLQEPLIPPRIVSFMKQKEAEIRQNMPNADIEARNGILGVGIHDFPMPMSMDFDSHSLLHGIGGQDDYMVASPEAYPNMLEQSPLGFDMNQVNWAAWDLGNNAASGLAEFTGPWRPY</sequence>
<dbReference type="Proteomes" id="UP000566819">
    <property type="component" value="Unassembled WGS sequence"/>
</dbReference>
<keyword evidence="6" id="KW-1185">Reference proteome</keyword>
<dbReference type="PANTHER" id="PTHR31001">
    <property type="entry name" value="UNCHARACTERIZED TRANSCRIPTIONAL REGULATORY PROTEIN"/>
    <property type="match status" value="1"/>
</dbReference>
<organism evidence="5 6">
    <name type="scientific">Cudoniella acicularis</name>
    <dbReference type="NCBI Taxonomy" id="354080"/>
    <lineage>
        <taxon>Eukaryota</taxon>
        <taxon>Fungi</taxon>
        <taxon>Dikarya</taxon>
        <taxon>Ascomycota</taxon>
        <taxon>Pezizomycotina</taxon>
        <taxon>Leotiomycetes</taxon>
        <taxon>Helotiales</taxon>
        <taxon>Tricladiaceae</taxon>
        <taxon>Cudoniella</taxon>
    </lineage>
</organism>
<evidence type="ECO:0000256" key="3">
    <source>
        <dbReference type="SAM" id="MobiDB-lite"/>
    </source>
</evidence>
<reference evidence="5 6" key="1">
    <citation type="submission" date="2020-03" db="EMBL/GenBank/DDBJ databases">
        <title>Draft Genome Sequence of Cudoniella acicularis.</title>
        <authorList>
            <person name="Buettner E."/>
            <person name="Kellner H."/>
        </authorList>
    </citation>
    <scope>NUCLEOTIDE SEQUENCE [LARGE SCALE GENOMIC DNA]</scope>
    <source>
        <strain evidence="5 6">DSM 108380</strain>
    </source>
</reference>
<name>A0A8H4QFN6_9HELO</name>
<dbReference type="InterPro" id="IPR007219">
    <property type="entry name" value="XnlR_reg_dom"/>
</dbReference>
<dbReference type="GO" id="GO:0008270">
    <property type="term" value="F:zinc ion binding"/>
    <property type="evidence" value="ECO:0007669"/>
    <property type="project" value="InterPro"/>
</dbReference>
<feature type="region of interest" description="Disordered" evidence="3">
    <location>
        <begin position="57"/>
        <end position="85"/>
    </location>
</feature>
<dbReference type="CDD" id="cd12148">
    <property type="entry name" value="fungal_TF_MHR"/>
    <property type="match status" value="1"/>
</dbReference>
<dbReference type="AlphaFoldDB" id="A0A8H4QFN6"/>
<dbReference type="GO" id="GO:0006351">
    <property type="term" value="P:DNA-templated transcription"/>
    <property type="evidence" value="ECO:0007669"/>
    <property type="project" value="InterPro"/>
</dbReference>
<evidence type="ECO:0000256" key="1">
    <source>
        <dbReference type="ARBA" id="ARBA00004123"/>
    </source>
</evidence>
<keyword evidence="2" id="KW-0539">Nucleus</keyword>
<comment type="subcellular location">
    <subcellularLocation>
        <location evidence="1">Nucleus</location>
    </subcellularLocation>
</comment>
<gene>
    <name evidence="5" type="ORF">G7Y89_g15797</name>
</gene>